<feature type="domain" description="Ig-like" evidence="10">
    <location>
        <begin position="185"/>
        <end position="285"/>
    </location>
</feature>
<dbReference type="InterPro" id="IPR037055">
    <property type="entry name" value="MHC_I-like_Ag-recog_sf"/>
</dbReference>
<dbReference type="GO" id="GO:0010008">
    <property type="term" value="C:endosome membrane"/>
    <property type="evidence" value="ECO:0007669"/>
    <property type="project" value="UniProtKB-SubCell"/>
</dbReference>
<dbReference type="InterPro" id="IPR011162">
    <property type="entry name" value="MHC_I/II-like_Ag-recog"/>
</dbReference>
<dbReference type="InterPro" id="IPR050208">
    <property type="entry name" value="MHC_class-I_related"/>
</dbReference>
<evidence type="ECO:0000256" key="7">
    <source>
        <dbReference type="ARBA" id="ARBA00023319"/>
    </source>
</evidence>
<evidence type="ECO:0000256" key="8">
    <source>
        <dbReference type="SAM" id="Phobius"/>
    </source>
</evidence>
<dbReference type="InterPro" id="IPR036179">
    <property type="entry name" value="Ig-like_dom_sf"/>
</dbReference>
<feature type="signal peptide" evidence="9">
    <location>
        <begin position="1"/>
        <end position="18"/>
    </location>
</feature>
<evidence type="ECO:0000256" key="3">
    <source>
        <dbReference type="ARBA" id="ARBA00022753"/>
    </source>
</evidence>
<evidence type="ECO:0000256" key="4">
    <source>
        <dbReference type="ARBA" id="ARBA00022859"/>
    </source>
</evidence>
<protein>
    <recommendedName>
        <fullName evidence="10">Ig-like domain-containing protein</fullName>
    </recommendedName>
</protein>
<keyword evidence="9" id="KW-0732">Signal</keyword>
<dbReference type="Pfam" id="PF16497">
    <property type="entry name" value="MHC_I_3"/>
    <property type="match status" value="1"/>
</dbReference>
<dbReference type="Pfam" id="PF07654">
    <property type="entry name" value="C1-set"/>
    <property type="match status" value="1"/>
</dbReference>
<dbReference type="Gene3D" id="3.30.500.10">
    <property type="entry name" value="MHC class I-like antigen recognition-like"/>
    <property type="match status" value="1"/>
</dbReference>
<keyword evidence="6" id="KW-0325">Glycoprotein</keyword>
<dbReference type="PANTHER" id="PTHR16675:SF160">
    <property type="entry name" value="T-CELL SURFACE GLYCOPROTEIN CD1A"/>
    <property type="match status" value="1"/>
</dbReference>
<feature type="transmembrane region" description="Helical" evidence="8">
    <location>
        <begin position="301"/>
        <end position="321"/>
    </location>
</feature>
<dbReference type="InterPro" id="IPR013783">
    <property type="entry name" value="Ig-like_fold"/>
</dbReference>
<dbReference type="SUPFAM" id="SSF54452">
    <property type="entry name" value="MHC antigen-recognition domain"/>
    <property type="match status" value="1"/>
</dbReference>
<dbReference type="SMART" id="SM00407">
    <property type="entry name" value="IGc1"/>
    <property type="match status" value="1"/>
</dbReference>
<keyword evidence="8" id="KW-1133">Transmembrane helix</keyword>
<comment type="subcellular location">
    <subcellularLocation>
        <location evidence="1">Cell membrane</location>
        <topology evidence="1">Single-pass type I membrane protein</topology>
    </subcellularLocation>
    <subcellularLocation>
        <location evidence="2">Endosome membrane</location>
    </subcellularLocation>
</comment>
<dbReference type="Proteomes" id="UP000694722">
    <property type="component" value="Unplaced"/>
</dbReference>
<reference evidence="11" key="1">
    <citation type="submission" date="2025-08" db="UniProtKB">
        <authorList>
            <consortium name="Ensembl"/>
        </authorList>
    </citation>
    <scope>IDENTIFICATION</scope>
</reference>
<dbReference type="CDD" id="cd21029">
    <property type="entry name" value="IgC1_CD1"/>
    <property type="match status" value="1"/>
</dbReference>
<keyword evidence="4" id="KW-0391">Immunity</keyword>
<dbReference type="GO" id="GO:0005886">
    <property type="term" value="C:plasma membrane"/>
    <property type="evidence" value="ECO:0007669"/>
    <property type="project" value="UniProtKB-SubCell"/>
</dbReference>
<proteinExistence type="predicted"/>
<evidence type="ECO:0000256" key="6">
    <source>
        <dbReference type="ARBA" id="ARBA00023180"/>
    </source>
</evidence>
<keyword evidence="3" id="KW-0967">Endosome</keyword>
<dbReference type="AlphaFoldDB" id="A0A8D1E9M4"/>
<dbReference type="PANTHER" id="PTHR16675">
    <property type="entry name" value="MHC CLASS I-RELATED"/>
    <property type="match status" value="1"/>
</dbReference>
<name>A0A8D1E9M4_PIG</name>
<evidence type="ECO:0000256" key="2">
    <source>
        <dbReference type="ARBA" id="ARBA00004608"/>
    </source>
</evidence>
<sequence length="339" mass="38610">MLFLQLPLLLVLLPGGDSEEGFQEPISFQIIWISSFYNRSWEEEVCSAWLGELQTHRREGKSDIVIYRQPWSKGNFSREDLMESEHILRMFFVRFVQAFFNHASQWKLEYPFDVQIAGGCDLYHGETSVGFVRIAYQGSDFASFQKNSWLPSPKGGTRAQLVCKLFNLYQGTLEIIHKLLSDTCPRFVLGLLDAGKADLQRQVRPEAWLSSGPNPSPGHLMLVCHVSGFYPKPIWVMWMRGEQEQPGTQQGDILPHADGTWYLRVTLDVAAGEASGLSCRVKHSSLGGQDIILYWEQHSSVGWILLAVIVPLVLLTGLAFWHRKHWKHCDPSSALHRLE</sequence>
<dbReference type="InterPro" id="IPR011161">
    <property type="entry name" value="MHC_I-like_Ag-recog"/>
</dbReference>
<evidence type="ECO:0000313" key="11">
    <source>
        <dbReference type="Ensembl" id="ENSSSCP00040019464.1"/>
    </source>
</evidence>
<evidence type="ECO:0000256" key="9">
    <source>
        <dbReference type="SAM" id="SignalP"/>
    </source>
</evidence>
<dbReference type="Gene3D" id="2.60.40.10">
    <property type="entry name" value="Immunoglobulins"/>
    <property type="match status" value="1"/>
</dbReference>
<dbReference type="PROSITE" id="PS50835">
    <property type="entry name" value="IG_LIKE"/>
    <property type="match status" value="1"/>
</dbReference>
<dbReference type="GO" id="GO:0002376">
    <property type="term" value="P:immune system process"/>
    <property type="evidence" value="ECO:0007669"/>
    <property type="project" value="UniProtKB-KW"/>
</dbReference>
<evidence type="ECO:0000313" key="12">
    <source>
        <dbReference type="Proteomes" id="UP000694722"/>
    </source>
</evidence>
<dbReference type="Ensembl" id="ENSSSCT00040046408.1">
    <property type="protein sequence ID" value="ENSSSCP00040019464.1"/>
    <property type="gene ID" value="ENSSSCG00040034475.1"/>
</dbReference>
<dbReference type="InterPro" id="IPR003597">
    <property type="entry name" value="Ig_C1-set"/>
</dbReference>
<feature type="chain" id="PRO_5034101695" description="Ig-like domain-containing protein" evidence="9">
    <location>
        <begin position="19"/>
        <end position="339"/>
    </location>
</feature>
<accession>A0A8D1E9M4</accession>
<evidence type="ECO:0000256" key="5">
    <source>
        <dbReference type="ARBA" id="ARBA00023136"/>
    </source>
</evidence>
<keyword evidence="7" id="KW-0393">Immunoglobulin domain</keyword>
<evidence type="ECO:0000259" key="10">
    <source>
        <dbReference type="PROSITE" id="PS50835"/>
    </source>
</evidence>
<dbReference type="FunFam" id="2.60.40.10:FF:000254">
    <property type="entry name" value="Antigen-presenting glycoprotein CD1d1"/>
    <property type="match status" value="1"/>
</dbReference>
<evidence type="ECO:0000256" key="1">
    <source>
        <dbReference type="ARBA" id="ARBA00004251"/>
    </source>
</evidence>
<dbReference type="InterPro" id="IPR007110">
    <property type="entry name" value="Ig-like_dom"/>
</dbReference>
<keyword evidence="5 8" id="KW-0472">Membrane</keyword>
<organism evidence="11 12">
    <name type="scientific">Sus scrofa</name>
    <name type="common">Pig</name>
    <dbReference type="NCBI Taxonomy" id="9823"/>
    <lineage>
        <taxon>Eukaryota</taxon>
        <taxon>Metazoa</taxon>
        <taxon>Chordata</taxon>
        <taxon>Craniata</taxon>
        <taxon>Vertebrata</taxon>
        <taxon>Euteleostomi</taxon>
        <taxon>Mammalia</taxon>
        <taxon>Eutheria</taxon>
        <taxon>Laurasiatheria</taxon>
        <taxon>Artiodactyla</taxon>
        <taxon>Suina</taxon>
        <taxon>Suidae</taxon>
        <taxon>Sus</taxon>
    </lineage>
</organism>
<dbReference type="FunFam" id="3.30.500.10:FF:000002">
    <property type="entry name" value="Antigen-presenting glycoprotein CD1d1"/>
    <property type="match status" value="1"/>
</dbReference>
<keyword evidence="8" id="KW-0812">Transmembrane</keyword>
<dbReference type="SUPFAM" id="SSF48726">
    <property type="entry name" value="Immunoglobulin"/>
    <property type="match status" value="1"/>
</dbReference>